<reference evidence="1 2" key="1">
    <citation type="submission" date="2012-06" db="EMBL/GenBank/DDBJ databases">
        <title>The complete chromosome of genome of Turneriella parva DSM 21527.</title>
        <authorList>
            <consortium name="US DOE Joint Genome Institute (JGI-PGF)"/>
            <person name="Lucas S."/>
            <person name="Han J."/>
            <person name="Lapidus A."/>
            <person name="Bruce D."/>
            <person name="Goodwin L."/>
            <person name="Pitluck S."/>
            <person name="Peters L."/>
            <person name="Kyrpides N."/>
            <person name="Mavromatis K."/>
            <person name="Ivanova N."/>
            <person name="Mikhailova N."/>
            <person name="Chertkov O."/>
            <person name="Detter J.C."/>
            <person name="Tapia R."/>
            <person name="Han C."/>
            <person name="Land M."/>
            <person name="Hauser L."/>
            <person name="Markowitz V."/>
            <person name="Cheng J.-F."/>
            <person name="Hugenholtz P."/>
            <person name="Woyke T."/>
            <person name="Wu D."/>
            <person name="Gronow S."/>
            <person name="Wellnitz S."/>
            <person name="Brambilla E."/>
            <person name="Klenk H.-P."/>
            <person name="Eisen J.A."/>
        </authorList>
    </citation>
    <scope>NUCLEOTIDE SEQUENCE [LARGE SCALE GENOMIC DNA]</scope>
    <source>
        <strain evidence="2">ATCC BAA-1111 / DSM 21527 / NCTC 11395 / H</strain>
    </source>
</reference>
<dbReference type="Proteomes" id="UP000006048">
    <property type="component" value="Chromosome"/>
</dbReference>
<dbReference type="AlphaFoldDB" id="I4BA89"/>
<dbReference type="RefSeq" id="WP_014804674.1">
    <property type="nucleotide sequence ID" value="NC_018020.1"/>
</dbReference>
<proteinExistence type="predicted"/>
<evidence type="ECO:0008006" key="3">
    <source>
        <dbReference type="Google" id="ProtNLM"/>
    </source>
</evidence>
<keyword evidence="2" id="KW-1185">Reference proteome</keyword>
<dbReference type="OrthoDB" id="9810385at2"/>
<name>I4BA89_TURPD</name>
<sequence length="194" mass="21992">MGIFKASELRSLAENSTLLKSRVNKSQAAGQILFAEAKNAVKPADIFLSHSSLDATYIYGLKLKFESYGYGVYIDWIDDAQLDRRNVTLATANTIKERMRSAKCLFFAVSSNASNSKWMPWELGFMDGLRGRAAICPIELSNMTSNDFKGQEYLGVYPYITEEGIKDQNRKTLWVNRNPKTYVRFSEWLQGNSV</sequence>
<accession>I4BA89</accession>
<evidence type="ECO:0000313" key="1">
    <source>
        <dbReference type="EMBL" id="AFM14196.1"/>
    </source>
</evidence>
<dbReference type="Gene3D" id="3.40.50.10140">
    <property type="entry name" value="Toll/interleukin-1 receptor homology (TIR) domain"/>
    <property type="match status" value="1"/>
</dbReference>
<dbReference type="SUPFAM" id="SSF52200">
    <property type="entry name" value="Toll/Interleukin receptor TIR domain"/>
    <property type="match status" value="1"/>
</dbReference>
<protein>
    <recommendedName>
        <fullName evidence="3">TIR domain-containing protein</fullName>
    </recommendedName>
</protein>
<dbReference type="InterPro" id="IPR035897">
    <property type="entry name" value="Toll_tir_struct_dom_sf"/>
</dbReference>
<gene>
    <name evidence="1" type="ordered locus">Turpa_3561</name>
</gene>
<organism evidence="1 2">
    <name type="scientific">Turneriella parva (strain ATCC BAA-1111 / DSM 21527 / NCTC 11395 / H)</name>
    <name type="common">Leptospira parva</name>
    <dbReference type="NCBI Taxonomy" id="869212"/>
    <lineage>
        <taxon>Bacteria</taxon>
        <taxon>Pseudomonadati</taxon>
        <taxon>Spirochaetota</taxon>
        <taxon>Spirochaetia</taxon>
        <taxon>Leptospirales</taxon>
        <taxon>Leptospiraceae</taxon>
        <taxon>Turneriella</taxon>
    </lineage>
</organism>
<dbReference type="HOGENOM" id="CLU_115440_0_0_12"/>
<dbReference type="EMBL" id="CP002959">
    <property type="protein sequence ID" value="AFM14196.1"/>
    <property type="molecule type" value="Genomic_DNA"/>
</dbReference>
<dbReference type="KEGG" id="tpx:Turpa_3561"/>
<evidence type="ECO:0000313" key="2">
    <source>
        <dbReference type="Proteomes" id="UP000006048"/>
    </source>
</evidence>